<name>A0AAV1IEZ1_9CHLO</name>
<feature type="region of interest" description="Disordered" evidence="1">
    <location>
        <begin position="153"/>
        <end position="181"/>
    </location>
</feature>
<reference evidence="3 4" key="1">
    <citation type="submission" date="2023-10" db="EMBL/GenBank/DDBJ databases">
        <authorList>
            <person name="Maclean D."/>
            <person name="Macfadyen A."/>
        </authorList>
    </citation>
    <scope>NUCLEOTIDE SEQUENCE [LARGE SCALE GENOMIC DNA]</scope>
</reference>
<feature type="compositionally biased region" description="Polar residues" evidence="1">
    <location>
        <begin position="164"/>
        <end position="181"/>
    </location>
</feature>
<feature type="compositionally biased region" description="Polar residues" evidence="1">
    <location>
        <begin position="113"/>
        <end position="131"/>
    </location>
</feature>
<feature type="compositionally biased region" description="Low complexity" evidence="1">
    <location>
        <begin position="10"/>
        <end position="26"/>
    </location>
</feature>
<organism evidence="3 4">
    <name type="scientific">Coccomyxa viridis</name>
    <dbReference type="NCBI Taxonomy" id="1274662"/>
    <lineage>
        <taxon>Eukaryota</taxon>
        <taxon>Viridiplantae</taxon>
        <taxon>Chlorophyta</taxon>
        <taxon>core chlorophytes</taxon>
        <taxon>Trebouxiophyceae</taxon>
        <taxon>Trebouxiophyceae incertae sedis</taxon>
        <taxon>Coccomyxaceae</taxon>
        <taxon>Coccomyxa</taxon>
    </lineage>
</organism>
<comment type="caution">
    <text evidence="3">The sequence shown here is derived from an EMBL/GenBank/DDBJ whole genome shotgun (WGS) entry which is preliminary data.</text>
</comment>
<evidence type="ECO:0000256" key="1">
    <source>
        <dbReference type="SAM" id="MobiDB-lite"/>
    </source>
</evidence>
<dbReference type="AlphaFoldDB" id="A0AAV1IEZ1"/>
<feature type="compositionally biased region" description="Low complexity" evidence="1">
    <location>
        <begin position="35"/>
        <end position="60"/>
    </location>
</feature>
<evidence type="ECO:0000256" key="2">
    <source>
        <dbReference type="SAM" id="Phobius"/>
    </source>
</evidence>
<protein>
    <submittedName>
        <fullName evidence="3">Uncharacterized protein</fullName>
    </submittedName>
</protein>
<evidence type="ECO:0000313" key="3">
    <source>
        <dbReference type="EMBL" id="CAK0785926.1"/>
    </source>
</evidence>
<evidence type="ECO:0000313" key="4">
    <source>
        <dbReference type="Proteomes" id="UP001314263"/>
    </source>
</evidence>
<proteinExistence type="predicted"/>
<gene>
    <name evidence="3" type="ORF">CVIRNUC_009139</name>
</gene>
<keyword evidence="2" id="KW-0812">Transmembrane</keyword>
<feature type="region of interest" description="Disordered" evidence="1">
    <location>
        <begin position="104"/>
        <end position="141"/>
    </location>
</feature>
<keyword evidence="2" id="KW-1133">Transmembrane helix</keyword>
<sequence>MAALPPVSVPIIAPSRAPSLAPASASYNSTSPYLSSQSPGASPASAPDGSGQSSGQPVGSGQALLSLSPVTTVEVLLICISGAVILHFVTRYLYLRAHRQLMSDGRQQQQQQPTSNVNSSSHRNPDAQPSSAVEMHSAKPTVIVVQPDEEVCCGVEEDARDGSGAQQQTGDGQGSHNKPEH</sequence>
<accession>A0AAV1IEZ1</accession>
<keyword evidence="4" id="KW-1185">Reference proteome</keyword>
<dbReference type="Proteomes" id="UP001314263">
    <property type="component" value="Unassembled WGS sequence"/>
</dbReference>
<feature type="transmembrane region" description="Helical" evidence="2">
    <location>
        <begin position="75"/>
        <end position="94"/>
    </location>
</feature>
<feature type="region of interest" description="Disordered" evidence="1">
    <location>
        <begin position="1"/>
        <end position="60"/>
    </location>
</feature>
<dbReference type="EMBL" id="CAUYUE010000013">
    <property type="protein sequence ID" value="CAK0785926.1"/>
    <property type="molecule type" value="Genomic_DNA"/>
</dbReference>
<keyword evidence="2" id="KW-0472">Membrane</keyword>